<protein>
    <submittedName>
        <fullName evidence="1">Uncharacterized protein</fullName>
    </submittedName>
</protein>
<evidence type="ECO:0000313" key="2">
    <source>
        <dbReference type="Proteomes" id="UP000005551"/>
    </source>
</evidence>
<dbReference type="EMBL" id="AJYA01000015">
    <property type="protein sequence ID" value="EIM77245.1"/>
    <property type="molecule type" value="Genomic_DNA"/>
</dbReference>
<dbReference type="Proteomes" id="UP000005551">
    <property type="component" value="Unassembled WGS sequence"/>
</dbReference>
<comment type="caution">
    <text evidence="1">The sequence shown here is derived from an EMBL/GenBank/DDBJ whole genome shotgun (WGS) entry which is preliminary data.</text>
</comment>
<dbReference type="RefSeq" id="WP_009054153.1">
    <property type="nucleotide sequence ID" value="NZ_AJYA01000015.1"/>
</dbReference>
<dbReference type="AlphaFoldDB" id="I5C5Z3"/>
<name>I5C5Z3_9BACT</name>
<reference evidence="1 2" key="1">
    <citation type="submission" date="2012-05" db="EMBL/GenBank/DDBJ databases">
        <title>Genome sequence of Nitritalea halalkaliphila LW7.</title>
        <authorList>
            <person name="Jangir P.K."/>
            <person name="Singh A."/>
            <person name="Shivaji S."/>
            <person name="Sharma R."/>
        </authorList>
    </citation>
    <scope>NUCLEOTIDE SEQUENCE [LARGE SCALE GENOMIC DNA]</scope>
    <source>
        <strain evidence="1 2">LW7</strain>
    </source>
</reference>
<dbReference type="STRING" id="1189621.A3SI_06649"/>
<accession>I5C5Z3</accession>
<sequence length="179" mass="20843">MLNTLDNIKSAYSPQRHKLHKSLVQQLADTLNQFHGVNFSIRFWNLWLSPYAGYIINNYADFSQESFTPPVKNTVEELRANWKTEVVKLLKKIKDYPNYLAFKKILKENNELHIGFPQVAAVDQDLGTRLPLLDRSWNFARSNSKRDKLLRQYAPAQDPFYRNVLSGLPKLYVEASVMP</sequence>
<gene>
    <name evidence="1" type="ORF">A3SI_06649</name>
</gene>
<organism evidence="1 2">
    <name type="scientific">Nitritalea halalkaliphila LW7</name>
    <dbReference type="NCBI Taxonomy" id="1189621"/>
    <lineage>
        <taxon>Bacteria</taxon>
        <taxon>Pseudomonadati</taxon>
        <taxon>Bacteroidota</taxon>
        <taxon>Cytophagia</taxon>
        <taxon>Cytophagales</taxon>
        <taxon>Cyclobacteriaceae</taxon>
        <taxon>Nitritalea</taxon>
    </lineage>
</organism>
<evidence type="ECO:0000313" key="1">
    <source>
        <dbReference type="EMBL" id="EIM77245.1"/>
    </source>
</evidence>
<keyword evidence="2" id="KW-1185">Reference proteome</keyword>
<proteinExistence type="predicted"/>